<dbReference type="PANTHER" id="PTHR46542">
    <property type="entry name" value="X-BOX BINDING PROTEIN 1"/>
    <property type="match status" value="1"/>
</dbReference>
<dbReference type="CDD" id="cd14691">
    <property type="entry name" value="bZIP_XBP1"/>
    <property type="match status" value="1"/>
</dbReference>
<dbReference type="PROSITE" id="PS50217">
    <property type="entry name" value="BZIP"/>
    <property type="match status" value="1"/>
</dbReference>
<dbReference type="OrthoDB" id="20960at2759"/>
<evidence type="ECO:0000256" key="5">
    <source>
        <dbReference type="ARBA" id="ARBA00023242"/>
    </source>
</evidence>
<keyword evidence="5" id="KW-0539">Nucleus</keyword>
<keyword evidence="4" id="KW-0804">Transcription</keyword>
<protein>
    <recommendedName>
        <fullName evidence="6">X-box-binding protein 1</fullName>
    </recommendedName>
</protein>
<keyword evidence="1" id="KW-0832">Ubl conjugation</keyword>
<dbReference type="AlphaFoldDB" id="A0A182EBP4"/>
<dbReference type="GO" id="GO:0005634">
    <property type="term" value="C:nucleus"/>
    <property type="evidence" value="ECO:0007669"/>
    <property type="project" value="TreeGrafter"/>
</dbReference>
<dbReference type="GO" id="GO:0000977">
    <property type="term" value="F:RNA polymerase II transcription regulatory region sequence-specific DNA binding"/>
    <property type="evidence" value="ECO:0007669"/>
    <property type="project" value="TreeGrafter"/>
</dbReference>
<accession>A0A182EBP4</accession>
<evidence type="ECO:0000256" key="8">
    <source>
        <dbReference type="SAM" id="MobiDB-lite"/>
    </source>
</evidence>
<feature type="region of interest" description="Disordered" evidence="8">
    <location>
        <begin position="297"/>
        <end position="321"/>
    </location>
</feature>
<keyword evidence="2" id="KW-0805">Transcription regulation</keyword>
<dbReference type="WBParaSite" id="nOo.2.0.1.t05478-RA">
    <property type="protein sequence ID" value="nOo.2.0.1.t05478-RA"/>
    <property type="gene ID" value="nOo.2.0.1.g05478"/>
</dbReference>
<dbReference type="SMART" id="SM00338">
    <property type="entry name" value="BRLZ"/>
    <property type="match status" value="1"/>
</dbReference>
<dbReference type="Gene3D" id="1.20.5.170">
    <property type="match status" value="1"/>
</dbReference>
<evidence type="ECO:0000256" key="2">
    <source>
        <dbReference type="ARBA" id="ARBA00023015"/>
    </source>
</evidence>
<evidence type="ECO:0000256" key="4">
    <source>
        <dbReference type="ARBA" id="ARBA00023163"/>
    </source>
</evidence>
<feature type="coiled-coil region" evidence="7">
    <location>
        <begin position="124"/>
        <end position="182"/>
    </location>
</feature>
<keyword evidence="3" id="KW-0238">DNA-binding</keyword>
<reference evidence="12" key="1">
    <citation type="submission" date="2016-06" db="UniProtKB">
        <authorList>
            <consortium name="WormBaseParasite"/>
        </authorList>
    </citation>
    <scope>IDENTIFICATION</scope>
</reference>
<dbReference type="STRING" id="42157.A0A182EBP4"/>
<feature type="compositionally biased region" description="Low complexity" evidence="8">
    <location>
        <begin position="300"/>
        <end position="315"/>
    </location>
</feature>
<gene>
    <name evidence="10" type="ORF">NOO_LOCUS5478</name>
</gene>
<evidence type="ECO:0000256" key="3">
    <source>
        <dbReference type="ARBA" id="ARBA00023125"/>
    </source>
</evidence>
<dbReference type="InterPro" id="IPR004827">
    <property type="entry name" value="bZIP"/>
</dbReference>
<evidence type="ECO:0000313" key="12">
    <source>
        <dbReference type="WBParaSite" id="nOo.2.0.1.t05478-RA"/>
    </source>
</evidence>
<sequence>MSLYILHPQTVTAPNYSTSFTKTRNESAPILPRYCSTARPITVLDRQIPSLRTAIPVQNVQRSEKSTVLQRPIEELLGLSTPSEHPVRKRECLNHLTAEEKQKRRKLKNRVAAQTARDRKKYRATKLEEAVRTLILENRKLREENKCLKKTCEELKNQNVELQDLLNKNQEREESCSETEEIIGEICATDGTDSTLQVMDGTTLEFERFCSKILSEIDGPIATSNSVDTKSSKSCSTPRMDCTTPDIIIAPEYLKPDPEPQTSALFSLDVPLENTMEYMELSSFTNSDLENDHNLKCEQSSDYSSSGPSKSTDTSRLVSSSPPSFTFFDVIKEEKNDTSSPLITDNDPMFCIPHKWDIDDDYL</sequence>
<dbReference type="InterPro" id="IPR052470">
    <property type="entry name" value="ER_Stress-Reg_TF"/>
</dbReference>
<evidence type="ECO:0000256" key="6">
    <source>
        <dbReference type="ARBA" id="ARBA00040165"/>
    </source>
</evidence>
<keyword evidence="11" id="KW-1185">Reference proteome</keyword>
<keyword evidence="7" id="KW-0175">Coiled coil</keyword>
<evidence type="ECO:0000313" key="11">
    <source>
        <dbReference type="Proteomes" id="UP000271087"/>
    </source>
</evidence>
<dbReference type="InterPro" id="IPR046347">
    <property type="entry name" value="bZIP_sf"/>
</dbReference>
<proteinExistence type="predicted"/>
<organism evidence="12">
    <name type="scientific">Onchocerca ochengi</name>
    <name type="common">Filarial nematode worm</name>
    <dbReference type="NCBI Taxonomy" id="42157"/>
    <lineage>
        <taxon>Eukaryota</taxon>
        <taxon>Metazoa</taxon>
        <taxon>Ecdysozoa</taxon>
        <taxon>Nematoda</taxon>
        <taxon>Chromadorea</taxon>
        <taxon>Rhabditida</taxon>
        <taxon>Spirurina</taxon>
        <taxon>Spiruromorpha</taxon>
        <taxon>Filarioidea</taxon>
        <taxon>Onchocercidae</taxon>
        <taxon>Onchocerca</taxon>
    </lineage>
</organism>
<evidence type="ECO:0000256" key="1">
    <source>
        <dbReference type="ARBA" id="ARBA00022843"/>
    </source>
</evidence>
<dbReference type="EMBL" id="UYRW01001468">
    <property type="protein sequence ID" value="VDK77708.1"/>
    <property type="molecule type" value="Genomic_DNA"/>
</dbReference>
<dbReference type="SUPFAM" id="SSF57959">
    <property type="entry name" value="Leucine zipper domain"/>
    <property type="match status" value="1"/>
</dbReference>
<name>A0A182EBP4_ONCOC</name>
<dbReference type="PROSITE" id="PS00036">
    <property type="entry name" value="BZIP_BASIC"/>
    <property type="match status" value="1"/>
</dbReference>
<evidence type="ECO:0000256" key="7">
    <source>
        <dbReference type="SAM" id="Coils"/>
    </source>
</evidence>
<reference evidence="10 11" key="2">
    <citation type="submission" date="2018-08" db="EMBL/GenBank/DDBJ databases">
        <authorList>
            <person name="Laetsch R D."/>
            <person name="Stevens L."/>
            <person name="Kumar S."/>
            <person name="Blaxter L. M."/>
        </authorList>
    </citation>
    <scope>NUCLEOTIDE SEQUENCE [LARGE SCALE GENOMIC DNA]</scope>
</reference>
<dbReference type="Proteomes" id="UP000271087">
    <property type="component" value="Unassembled WGS sequence"/>
</dbReference>
<dbReference type="PANTHER" id="PTHR46542:SF1">
    <property type="entry name" value="X-BOX BINDING PROTEIN 1"/>
    <property type="match status" value="1"/>
</dbReference>
<evidence type="ECO:0000259" key="9">
    <source>
        <dbReference type="PROSITE" id="PS50217"/>
    </source>
</evidence>
<evidence type="ECO:0000313" key="10">
    <source>
        <dbReference type="EMBL" id="VDK77708.1"/>
    </source>
</evidence>
<feature type="domain" description="BZIP" evidence="9">
    <location>
        <begin position="99"/>
        <end position="162"/>
    </location>
</feature>
<dbReference type="GO" id="GO:0000981">
    <property type="term" value="F:DNA-binding transcription factor activity, RNA polymerase II-specific"/>
    <property type="evidence" value="ECO:0007669"/>
    <property type="project" value="TreeGrafter"/>
</dbReference>
<dbReference type="Pfam" id="PF00170">
    <property type="entry name" value="bZIP_1"/>
    <property type="match status" value="1"/>
</dbReference>